<organism evidence="2">
    <name type="scientific">Rhodopseudomonas palustris (strain BisA53)</name>
    <dbReference type="NCBI Taxonomy" id="316055"/>
    <lineage>
        <taxon>Bacteria</taxon>
        <taxon>Pseudomonadati</taxon>
        <taxon>Pseudomonadota</taxon>
        <taxon>Alphaproteobacteria</taxon>
        <taxon>Hyphomicrobiales</taxon>
        <taxon>Nitrobacteraceae</taxon>
        <taxon>Rhodopseudomonas</taxon>
    </lineage>
</organism>
<evidence type="ECO:0000259" key="1">
    <source>
        <dbReference type="Pfam" id="PF13020"/>
    </source>
</evidence>
<name>Q07NQ7_RHOP5</name>
<sequence>MALEGIDASKEGTDWTADEVAVLVGSYFLMLAEERAGRDYNKSEYRRSVIAAIGRKPGSIERKLQNVSAVLDEIGVPWIQGYKPLPHYQDALVAVVEQQLLLHPELFMDAAAGPLRIPNEDGILVAAPAFLNSDPESRPAAIRRLVGKFDPAARDACNRDLGKAGEEFVVGFERRRLERAGRDDLAREVRWVSDLDGDGYGYDVKSFETDGQQRLLEIKTTCGNERTPFWMTRRECDVAAEQGDMYRIRRVFHFRNEVKMFDIVPPLDAALRLTPTAFMAAPR</sequence>
<dbReference type="KEGG" id="rpe:RPE_2489"/>
<dbReference type="Pfam" id="PF13020">
    <property type="entry name" value="NOV_C"/>
    <property type="match status" value="1"/>
</dbReference>
<protein>
    <recommendedName>
        <fullName evidence="1">Protein NO VEIN C-terminal domain-containing protein</fullName>
    </recommendedName>
</protein>
<gene>
    <name evidence="2" type="ordered locus">RPE_2489</name>
</gene>
<reference evidence="2" key="1">
    <citation type="submission" date="2006-09" db="EMBL/GenBank/DDBJ databases">
        <title>Complete sequence of Rhodopseudomonas palustris BisA53.</title>
        <authorList>
            <consortium name="US DOE Joint Genome Institute"/>
            <person name="Copeland A."/>
            <person name="Lucas S."/>
            <person name="Lapidus A."/>
            <person name="Barry K."/>
            <person name="Detter J.C."/>
            <person name="Glavina del Rio T."/>
            <person name="Hammon N."/>
            <person name="Israni S."/>
            <person name="Dalin E."/>
            <person name="Tice H."/>
            <person name="Pitluck S."/>
            <person name="Chain P."/>
            <person name="Malfatti S."/>
            <person name="Shin M."/>
            <person name="Vergez L."/>
            <person name="Schmutz J."/>
            <person name="Larimer F."/>
            <person name="Land M."/>
            <person name="Hauser L."/>
            <person name="Pelletier D.A."/>
            <person name="Kyrpides N."/>
            <person name="Kim E."/>
            <person name="Harwood C.S."/>
            <person name="Oda Y."/>
            <person name="Richardson P."/>
        </authorList>
    </citation>
    <scope>NUCLEOTIDE SEQUENCE [LARGE SCALE GENOMIC DNA]</scope>
    <source>
        <strain evidence="2">BisA53</strain>
    </source>
</reference>
<dbReference type="AlphaFoldDB" id="Q07NQ7"/>
<feature type="domain" description="Protein NO VEIN C-terminal" evidence="1">
    <location>
        <begin position="165"/>
        <end position="261"/>
    </location>
</feature>
<dbReference type="EMBL" id="CP000463">
    <property type="protein sequence ID" value="ABJ06427.1"/>
    <property type="molecule type" value="Genomic_DNA"/>
</dbReference>
<accession>Q07NQ7</accession>
<evidence type="ECO:0000313" key="2">
    <source>
        <dbReference type="EMBL" id="ABJ06427.1"/>
    </source>
</evidence>
<dbReference type="eggNOG" id="COG3440">
    <property type="taxonomic scope" value="Bacteria"/>
</dbReference>
<proteinExistence type="predicted"/>
<dbReference type="HOGENOM" id="CLU_061574_0_0_5"/>
<dbReference type="STRING" id="316055.RPE_2489"/>
<dbReference type="InterPro" id="IPR024975">
    <property type="entry name" value="NOV_C"/>
</dbReference>